<evidence type="ECO:0000256" key="2">
    <source>
        <dbReference type="ARBA" id="ARBA00011123"/>
    </source>
</evidence>
<comment type="similarity">
    <text evidence="1 10">Belongs to the GatB/GatE family. GatB subfamily.</text>
</comment>
<evidence type="ECO:0000256" key="5">
    <source>
        <dbReference type="ARBA" id="ARBA00022840"/>
    </source>
</evidence>
<organism evidence="12 13">
    <name type="scientific">Candidatus Spechtbacteria bacterium SB0662_bin_43</name>
    <dbReference type="NCBI Taxonomy" id="2604897"/>
    <lineage>
        <taxon>Bacteria</taxon>
        <taxon>Candidatus Spechtiibacteriota</taxon>
    </lineage>
</organism>
<dbReference type="InterPro" id="IPR003789">
    <property type="entry name" value="Asn/Gln_tRNA_amidoTrase-B-like"/>
</dbReference>
<dbReference type="InterPro" id="IPR017959">
    <property type="entry name" value="Asn/Gln-tRNA_amidoTrfase_suB/E"/>
</dbReference>
<dbReference type="EC" id="6.3.5.-" evidence="10"/>
<evidence type="ECO:0000256" key="3">
    <source>
        <dbReference type="ARBA" id="ARBA00022598"/>
    </source>
</evidence>
<reference evidence="12 13" key="1">
    <citation type="submission" date="2019-09" db="EMBL/GenBank/DDBJ databases">
        <title>Characterisation of the sponge microbiome using genome-centric metagenomics.</title>
        <authorList>
            <person name="Engelberts J.P."/>
            <person name="Robbins S.J."/>
            <person name="De Goeij J.M."/>
            <person name="Aranda M."/>
            <person name="Bell S.C."/>
            <person name="Webster N.S."/>
        </authorList>
    </citation>
    <scope>NUCLEOTIDE SEQUENCE [LARGE SCALE GENOMIC DNA]</scope>
    <source>
        <strain evidence="12">SB0662_bin_43</strain>
    </source>
</reference>
<dbReference type="HAMAP" id="MF_00121">
    <property type="entry name" value="GatB"/>
    <property type="match status" value="1"/>
</dbReference>
<dbReference type="GO" id="GO:0016740">
    <property type="term" value="F:transferase activity"/>
    <property type="evidence" value="ECO:0007669"/>
    <property type="project" value="UniProtKB-KW"/>
</dbReference>
<dbReference type="InterPro" id="IPR004413">
    <property type="entry name" value="GatB"/>
</dbReference>
<dbReference type="NCBIfam" id="NF004014">
    <property type="entry name" value="PRK05477.1-4"/>
    <property type="match status" value="1"/>
</dbReference>
<evidence type="ECO:0000256" key="8">
    <source>
        <dbReference type="ARBA" id="ARBA00047380"/>
    </source>
</evidence>
<evidence type="ECO:0000256" key="10">
    <source>
        <dbReference type="HAMAP-Rule" id="MF_00121"/>
    </source>
</evidence>
<keyword evidence="3 10" id="KW-0436">Ligase</keyword>
<keyword evidence="6 10" id="KW-0648">Protein biosynthesis</keyword>
<protein>
    <recommendedName>
        <fullName evidence="10">Aspartyl/glutamyl-tRNA(Asn/Gln) amidotransferase subunit B</fullName>
        <shortName evidence="10">Asp/Glu-ADT subunit B</shortName>
        <ecNumber evidence="10">6.3.5.-</ecNumber>
    </recommendedName>
</protein>
<evidence type="ECO:0000256" key="1">
    <source>
        <dbReference type="ARBA" id="ARBA00005306"/>
    </source>
</evidence>
<dbReference type="SUPFAM" id="SSF55931">
    <property type="entry name" value="Glutamine synthetase/guanido kinase"/>
    <property type="match status" value="1"/>
</dbReference>
<evidence type="ECO:0000313" key="12">
    <source>
        <dbReference type="EMBL" id="MYE38285.1"/>
    </source>
</evidence>
<evidence type="ECO:0000256" key="6">
    <source>
        <dbReference type="ARBA" id="ARBA00022917"/>
    </source>
</evidence>
<dbReference type="AlphaFoldDB" id="A0A845DA60"/>
<dbReference type="PROSITE" id="PS01234">
    <property type="entry name" value="GATB"/>
    <property type="match status" value="1"/>
</dbReference>
<dbReference type="InterPro" id="IPR018027">
    <property type="entry name" value="Asn/Gln_amidotransferase"/>
</dbReference>
<dbReference type="InterPro" id="IPR014746">
    <property type="entry name" value="Gln_synth/guanido_kin_cat_dom"/>
</dbReference>
<evidence type="ECO:0000256" key="9">
    <source>
        <dbReference type="ARBA" id="ARBA00047913"/>
    </source>
</evidence>
<evidence type="ECO:0000256" key="4">
    <source>
        <dbReference type="ARBA" id="ARBA00022741"/>
    </source>
</evidence>
<gene>
    <name evidence="10 12" type="primary">gatB</name>
    <name evidence="12" type="ORF">F4X82_02075</name>
</gene>
<dbReference type="GO" id="GO:0006412">
    <property type="term" value="P:translation"/>
    <property type="evidence" value="ECO:0007669"/>
    <property type="project" value="UniProtKB-UniRule"/>
</dbReference>
<name>A0A845DA60_9BACT</name>
<dbReference type="InterPro" id="IPR017958">
    <property type="entry name" value="Gln-tRNA_amidoTrfase_suB_CS"/>
</dbReference>
<keyword evidence="5 10" id="KW-0067">ATP-binding</keyword>
<dbReference type="Pfam" id="PF02934">
    <property type="entry name" value="GatB_N"/>
    <property type="match status" value="1"/>
</dbReference>
<keyword evidence="4 10" id="KW-0547">Nucleotide-binding</keyword>
<dbReference type="SUPFAM" id="SSF89095">
    <property type="entry name" value="GatB/YqeY motif"/>
    <property type="match status" value="1"/>
</dbReference>
<dbReference type="Pfam" id="PF02637">
    <property type="entry name" value="GatB_Yqey"/>
    <property type="match status" value="1"/>
</dbReference>
<dbReference type="InterPro" id="IPR023168">
    <property type="entry name" value="GatB_Yqey_C_2"/>
</dbReference>
<comment type="subunit">
    <text evidence="2 10">Heterotrimer of A, B and C subunits.</text>
</comment>
<evidence type="ECO:0000256" key="7">
    <source>
        <dbReference type="ARBA" id="ARBA00024799"/>
    </source>
</evidence>
<dbReference type="GO" id="GO:0005524">
    <property type="term" value="F:ATP binding"/>
    <property type="evidence" value="ECO:0007669"/>
    <property type="project" value="UniProtKB-KW"/>
</dbReference>
<keyword evidence="12" id="KW-0808">Transferase</keyword>
<dbReference type="SMART" id="SM00845">
    <property type="entry name" value="GatB_Yqey"/>
    <property type="match status" value="1"/>
</dbReference>
<dbReference type="FunFam" id="1.10.10.410:FF:000001">
    <property type="entry name" value="Aspartyl/glutamyl-tRNA(Asn/Gln) amidotransferase subunit B"/>
    <property type="match status" value="1"/>
</dbReference>
<comment type="catalytic activity">
    <reaction evidence="9 10">
        <text>L-glutamyl-tRNA(Gln) + L-glutamine + ATP + H2O = L-glutaminyl-tRNA(Gln) + L-glutamate + ADP + phosphate + H(+)</text>
        <dbReference type="Rhea" id="RHEA:17521"/>
        <dbReference type="Rhea" id="RHEA-COMP:9681"/>
        <dbReference type="Rhea" id="RHEA-COMP:9684"/>
        <dbReference type="ChEBI" id="CHEBI:15377"/>
        <dbReference type="ChEBI" id="CHEBI:15378"/>
        <dbReference type="ChEBI" id="CHEBI:29985"/>
        <dbReference type="ChEBI" id="CHEBI:30616"/>
        <dbReference type="ChEBI" id="CHEBI:43474"/>
        <dbReference type="ChEBI" id="CHEBI:58359"/>
        <dbReference type="ChEBI" id="CHEBI:78520"/>
        <dbReference type="ChEBI" id="CHEBI:78521"/>
        <dbReference type="ChEBI" id="CHEBI:456216"/>
    </reaction>
</comment>
<dbReference type="NCBIfam" id="NF004012">
    <property type="entry name" value="PRK05477.1-2"/>
    <property type="match status" value="1"/>
</dbReference>
<sequence>MSRNQTQETYVPTMGLEIHAELKTKSKMFCDCTNDPLEKEPNVNVCPVCMGHPGTLPTPNKAAIEYVMRVGFALHGAVAIDTKFDRKNYFYPDLPKGYQISQYDKPIVESGYIDIEHNGSEKRIAIERIHLEEDTARMQHSDDGKHSLIDFNRSSIPLMELVTKPVMDNPLQARRFAEELQQILRYVRVSDAELENGLMRVELNISMAKKGVSQLGTKVEIKNLNSLSGLEAAAEYEIQRQTDILRKGESVIQETRGWDPDKQRTFSQRVKEEASDYRYFPEPDIPSLRLVKECEFDREVIEQSVPELPQAKRKRFAQEYGHDTATQSIFIANPSLADYYEHLISELLEWSEEKIKNKDDIVQKATNYFIKTIRSLVDDEGVTIEKMNITPENFAEFLMLVQNGEITSTVAHRVLREMAHTGGDPSDIIEKHGLRQQHDDKSITSNARSAIAENPDAVADYKKGKENAVKFLIGTVMAKSKGAANPQKAREILIQLLKEE</sequence>
<evidence type="ECO:0000259" key="11">
    <source>
        <dbReference type="SMART" id="SM00845"/>
    </source>
</evidence>
<dbReference type="Proteomes" id="UP000449092">
    <property type="component" value="Unassembled WGS sequence"/>
</dbReference>
<dbReference type="InterPro" id="IPR006075">
    <property type="entry name" value="Asn/Gln-tRNA_Trfase_suB/E_cat"/>
</dbReference>
<feature type="domain" description="Asn/Gln amidotransferase" evidence="11">
    <location>
        <begin position="349"/>
        <end position="497"/>
    </location>
</feature>
<comment type="catalytic activity">
    <reaction evidence="8 10">
        <text>L-aspartyl-tRNA(Asn) + L-glutamine + ATP + H2O = L-asparaginyl-tRNA(Asn) + L-glutamate + ADP + phosphate + 2 H(+)</text>
        <dbReference type="Rhea" id="RHEA:14513"/>
        <dbReference type="Rhea" id="RHEA-COMP:9674"/>
        <dbReference type="Rhea" id="RHEA-COMP:9677"/>
        <dbReference type="ChEBI" id="CHEBI:15377"/>
        <dbReference type="ChEBI" id="CHEBI:15378"/>
        <dbReference type="ChEBI" id="CHEBI:29985"/>
        <dbReference type="ChEBI" id="CHEBI:30616"/>
        <dbReference type="ChEBI" id="CHEBI:43474"/>
        <dbReference type="ChEBI" id="CHEBI:58359"/>
        <dbReference type="ChEBI" id="CHEBI:78515"/>
        <dbReference type="ChEBI" id="CHEBI:78516"/>
        <dbReference type="ChEBI" id="CHEBI:456216"/>
    </reaction>
</comment>
<dbReference type="PANTHER" id="PTHR11659:SF4">
    <property type="entry name" value="ASPARTYL_GLUTAMYL-TRNA(GLN) AMIDOTRANSFERASE SUBUNIT B_E CATALYTIC DOMAIN-CONTAINING PROTEIN"/>
    <property type="match status" value="1"/>
</dbReference>
<dbReference type="NCBIfam" id="TIGR00133">
    <property type="entry name" value="gatB"/>
    <property type="match status" value="1"/>
</dbReference>
<comment type="function">
    <text evidence="7 10">Allows the formation of correctly charged Asn-tRNA(Asn) or Gln-tRNA(Gln) through the transamidation of misacylated Asp-tRNA(Asn) or Glu-tRNA(Gln) in organisms which lack either or both of asparaginyl-tRNA or glutaminyl-tRNA synthetases. The reaction takes place in the presence of glutamine and ATP through an activated phospho-Asp-tRNA(Asn) or phospho-Glu-tRNA(Gln).</text>
</comment>
<accession>A0A845DA60</accession>
<dbReference type="Gene3D" id="1.10.10.410">
    <property type="match status" value="1"/>
</dbReference>
<comment type="caution">
    <text evidence="12">The sequence shown here is derived from an EMBL/GenBank/DDBJ whole genome shotgun (WGS) entry which is preliminary data.</text>
</comment>
<dbReference type="PANTHER" id="PTHR11659">
    <property type="entry name" value="GLUTAMYL-TRNA GLN AMIDOTRANSFERASE SUBUNIT B MITOCHONDRIAL AND PROKARYOTIC PET112-RELATED"/>
    <property type="match status" value="1"/>
</dbReference>
<proteinExistence type="inferred from homology"/>
<dbReference type="GO" id="GO:0050567">
    <property type="term" value="F:glutaminyl-tRNA synthase (glutamine-hydrolyzing) activity"/>
    <property type="evidence" value="ECO:0007669"/>
    <property type="project" value="UniProtKB-UniRule"/>
</dbReference>
<evidence type="ECO:0000313" key="13">
    <source>
        <dbReference type="Proteomes" id="UP000449092"/>
    </source>
</evidence>
<dbReference type="EMBL" id="VXOY01000017">
    <property type="protein sequence ID" value="MYE38285.1"/>
    <property type="molecule type" value="Genomic_DNA"/>
</dbReference>